<dbReference type="Proteomes" id="UP001359559">
    <property type="component" value="Unassembled WGS sequence"/>
</dbReference>
<keyword evidence="2" id="KW-0175">Coiled coil</keyword>
<dbReference type="SUPFAM" id="SSF53474">
    <property type="entry name" value="alpha/beta-Hydrolases"/>
    <property type="match status" value="1"/>
</dbReference>
<evidence type="ECO:0000256" key="1">
    <source>
        <dbReference type="ARBA" id="ARBA00009431"/>
    </source>
</evidence>
<dbReference type="AlphaFoldDB" id="A0AAN9JPJ9"/>
<dbReference type="Pfam" id="PF00450">
    <property type="entry name" value="Peptidase_S10"/>
    <property type="match status" value="1"/>
</dbReference>
<keyword evidence="4" id="KW-1185">Reference proteome</keyword>
<dbReference type="InterPro" id="IPR001563">
    <property type="entry name" value="Peptidase_S10"/>
</dbReference>
<evidence type="ECO:0000256" key="2">
    <source>
        <dbReference type="SAM" id="Coils"/>
    </source>
</evidence>
<reference evidence="3 4" key="1">
    <citation type="submission" date="2024-01" db="EMBL/GenBank/DDBJ databases">
        <title>The genomes of 5 underutilized Papilionoideae crops provide insights into root nodulation and disease resistance.</title>
        <authorList>
            <person name="Yuan L."/>
        </authorList>
    </citation>
    <scope>NUCLEOTIDE SEQUENCE [LARGE SCALE GENOMIC DNA]</scope>
    <source>
        <strain evidence="3">LY-2023</strain>
        <tissue evidence="3">Leaf</tissue>
    </source>
</reference>
<feature type="coiled-coil region" evidence="2">
    <location>
        <begin position="97"/>
        <end position="134"/>
    </location>
</feature>
<sequence length="136" mass="15535">MISTAANLLFLESPVGVGFSYTNTTSDIPYLGDSITGKDSHNFIVKWSRDFHRSDHTSFTLQVKAMQEIRDRRISDELVEVLSEPSSWPSMKPRDELKAMEEKLDKLQAKHKDLVVLGAENEKLKKLVENKEAENR</sequence>
<organism evidence="3 4">
    <name type="scientific">Clitoria ternatea</name>
    <name type="common">Butterfly pea</name>
    <dbReference type="NCBI Taxonomy" id="43366"/>
    <lineage>
        <taxon>Eukaryota</taxon>
        <taxon>Viridiplantae</taxon>
        <taxon>Streptophyta</taxon>
        <taxon>Embryophyta</taxon>
        <taxon>Tracheophyta</taxon>
        <taxon>Spermatophyta</taxon>
        <taxon>Magnoliopsida</taxon>
        <taxon>eudicotyledons</taxon>
        <taxon>Gunneridae</taxon>
        <taxon>Pentapetalae</taxon>
        <taxon>rosids</taxon>
        <taxon>fabids</taxon>
        <taxon>Fabales</taxon>
        <taxon>Fabaceae</taxon>
        <taxon>Papilionoideae</taxon>
        <taxon>50 kb inversion clade</taxon>
        <taxon>NPAAA clade</taxon>
        <taxon>indigoferoid/millettioid clade</taxon>
        <taxon>Phaseoleae</taxon>
        <taxon>Clitoria</taxon>
    </lineage>
</organism>
<proteinExistence type="inferred from homology"/>
<evidence type="ECO:0000313" key="4">
    <source>
        <dbReference type="Proteomes" id="UP001359559"/>
    </source>
</evidence>
<comment type="caution">
    <text evidence="3">The sequence shown here is derived from an EMBL/GenBank/DDBJ whole genome shotgun (WGS) entry which is preliminary data.</text>
</comment>
<comment type="similarity">
    <text evidence="1">Belongs to the peptidase S10 family.</text>
</comment>
<dbReference type="GO" id="GO:0004185">
    <property type="term" value="F:serine-type carboxypeptidase activity"/>
    <property type="evidence" value="ECO:0007669"/>
    <property type="project" value="InterPro"/>
</dbReference>
<protein>
    <submittedName>
        <fullName evidence="3">Uncharacterized protein</fullName>
    </submittedName>
</protein>
<name>A0AAN9JPJ9_CLITE</name>
<gene>
    <name evidence="3" type="ORF">RJT34_12503</name>
</gene>
<accession>A0AAN9JPJ9</accession>
<dbReference type="Gene3D" id="3.40.50.1820">
    <property type="entry name" value="alpha/beta hydrolase"/>
    <property type="match status" value="1"/>
</dbReference>
<dbReference type="GO" id="GO:0006508">
    <property type="term" value="P:proteolysis"/>
    <property type="evidence" value="ECO:0007669"/>
    <property type="project" value="InterPro"/>
</dbReference>
<evidence type="ECO:0000313" key="3">
    <source>
        <dbReference type="EMBL" id="KAK7301633.1"/>
    </source>
</evidence>
<dbReference type="InterPro" id="IPR029058">
    <property type="entry name" value="AB_hydrolase_fold"/>
</dbReference>
<dbReference type="EMBL" id="JAYKXN010000003">
    <property type="protein sequence ID" value="KAK7301633.1"/>
    <property type="molecule type" value="Genomic_DNA"/>
</dbReference>